<evidence type="ECO:0000256" key="5">
    <source>
        <dbReference type="ARBA" id="ARBA00023136"/>
    </source>
</evidence>
<gene>
    <name evidence="7" type="ORF">OTERR_07310</name>
</gene>
<evidence type="ECO:0000256" key="3">
    <source>
        <dbReference type="ARBA" id="ARBA00022692"/>
    </source>
</evidence>
<comment type="subcellular location">
    <subcellularLocation>
        <location evidence="1">Cell membrane</location>
        <topology evidence="1">Multi-pass membrane protein</topology>
    </subcellularLocation>
</comment>
<evidence type="ECO:0000256" key="4">
    <source>
        <dbReference type="ARBA" id="ARBA00022989"/>
    </source>
</evidence>
<evidence type="ECO:0000256" key="1">
    <source>
        <dbReference type="ARBA" id="ARBA00004651"/>
    </source>
</evidence>
<feature type="transmembrane region" description="Helical" evidence="6">
    <location>
        <begin position="83"/>
        <end position="104"/>
    </location>
</feature>
<dbReference type="GO" id="GO:0005886">
    <property type="term" value="C:plasma membrane"/>
    <property type="evidence" value="ECO:0007669"/>
    <property type="project" value="UniProtKB-SubCell"/>
</dbReference>
<dbReference type="PANTHER" id="PTHR33931:SF2">
    <property type="entry name" value="HOLIN-LIKE PROTEIN CIDA"/>
    <property type="match status" value="1"/>
</dbReference>
<dbReference type="EMBL" id="CP022579">
    <property type="protein sequence ID" value="QEL64207.1"/>
    <property type="molecule type" value="Genomic_DNA"/>
</dbReference>
<proteinExistence type="predicted"/>
<dbReference type="KEGG" id="otr:OTERR_07310"/>
<dbReference type="Proteomes" id="UP000323671">
    <property type="component" value="Chromosome"/>
</dbReference>
<dbReference type="PANTHER" id="PTHR33931">
    <property type="entry name" value="HOLIN-LIKE PROTEIN CIDA-RELATED"/>
    <property type="match status" value="1"/>
</dbReference>
<evidence type="ECO:0000256" key="6">
    <source>
        <dbReference type="SAM" id="Phobius"/>
    </source>
</evidence>
<evidence type="ECO:0000313" key="7">
    <source>
        <dbReference type="EMBL" id="QEL64207.1"/>
    </source>
</evidence>
<evidence type="ECO:0000313" key="8">
    <source>
        <dbReference type="Proteomes" id="UP000323671"/>
    </source>
</evidence>
<feature type="transmembrane region" description="Helical" evidence="6">
    <location>
        <begin position="57"/>
        <end position="77"/>
    </location>
</feature>
<name>A0A5C1E7E2_9RHOO</name>
<keyword evidence="3 6" id="KW-0812">Transmembrane</keyword>
<evidence type="ECO:0000256" key="2">
    <source>
        <dbReference type="ARBA" id="ARBA00022475"/>
    </source>
</evidence>
<sequence>MLAALTQLLIFQLIGEVLARWLDLPVPGPVIGMLLLFATLVLGDGPSHELQSTSQGILQHLSLLFVPAGTGVMVHFHRLEAEWLPIVLSLVVSTLLTLAVTALVMKAVAARRGPGAPAAPRGEGV</sequence>
<dbReference type="RefSeq" id="WP_149424896.1">
    <property type="nucleotide sequence ID" value="NZ_CP022579.1"/>
</dbReference>
<dbReference type="Pfam" id="PF03788">
    <property type="entry name" value="LrgA"/>
    <property type="match status" value="1"/>
</dbReference>
<dbReference type="AlphaFoldDB" id="A0A5C1E7E2"/>
<keyword evidence="4 6" id="KW-1133">Transmembrane helix</keyword>
<organism evidence="7 8">
    <name type="scientific">Oryzomicrobium terrae</name>
    <dbReference type="NCBI Taxonomy" id="1735038"/>
    <lineage>
        <taxon>Bacteria</taxon>
        <taxon>Pseudomonadati</taxon>
        <taxon>Pseudomonadota</taxon>
        <taxon>Betaproteobacteria</taxon>
        <taxon>Rhodocyclales</taxon>
        <taxon>Rhodocyclaceae</taxon>
        <taxon>Oryzomicrobium</taxon>
    </lineage>
</organism>
<keyword evidence="5 6" id="KW-0472">Membrane</keyword>
<protein>
    <submittedName>
        <fullName evidence="7">LrgA family protein</fullName>
    </submittedName>
</protein>
<accession>A0A5C1E7E2</accession>
<dbReference type="InterPro" id="IPR005538">
    <property type="entry name" value="LrgA/CidA"/>
</dbReference>
<keyword evidence="8" id="KW-1185">Reference proteome</keyword>
<feature type="transmembrane region" description="Helical" evidence="6">
    <location>
        <begin position="29"/>
        <end position="45"/>
    </location>
</feature>
<keyword evidence="2" id="KW-1003">Cell membrane</keyword>
<reference evidence="7 8" key="1">
    <citation type="submission" date="2017-07" db="EMBL/GenBank/DDBJ databases">
        <title>Complete genome sequence of Oryzomicrobium terrae TPP412.</title>
        <authorList>
            <person name="Chiu L.-W."/>
            <person name="Lo K.-J."/>
            <person name="Tsai Y.-M."/>
            <person name="Lin S.-S."/>
            <person name="Kuo C.-H."/>
            <person name="Liu C.-T."/>
        </authorList>
    </citation>
    <scope>NUCLEOTIDE SEQUENCE [LARGE SCALE GENOMIC DNA]</scope>
    <source>
        <strain evidence="7 8">TPP412</strain>
    </source>
</reference>